<sequence>MKYKKKTMIESLHESIARRQNESYERFMQEKADVFQVTNTKEQAMFWVLSPMVH</sequence>
<organism evidence="1 2">
    <name type="scientific">Acutalibacter muris</name>
    <dbReference type="NCBI Taxonomy" id="1796620"/>
    <lineage>
        <taxon>Bacteria</taxon>
        <taxon>Bacillati</taxon>
        <taxon>Bacillota</taxon>
        <taxon>Clostridia</taxon>
        <taxon>Eubacteriales</taxon>
        <taxon>Acutalibacteraceae</taxon>
        <taxon>Acutalibacter</taxon>
    </lineage>
</organism>
<name>A0AA92L4D3_9FIRM</name>
<proteinExistence type="predicted"/>
<accession>A0AA92L4D3</accession>
<gene>
    <name evidence="1" type="ORF">I5Q82_11615</name>
</gene>
<dbReference type="Proteomes" id="UP000596035">
    <property type="component" value="Chromosome"/>
</dbReference>
<dbReference type="EMBL" id="CP065321">
    <property type="protein sequence ID" value="QQR28749.1"/>
    <property type="molecule type" value="Genomic_DNA"/>
</dbReference>
<dbReference type="RefSeq" id="WP_157130612.1">
    <property type="nucleotide sequence ID" value="NZ_CP021422.1"/>
</dbReference>
<protein>
    <submittedName>
        <fullName evidence="1">Uncharacterized protein</fullName>
    </submittedName>
</protein>
<evidence type="ECO:0000313" key="1">
    <source>
        <dbReference type="EMBL" id="QQR28749.1"/>
    </source>
</evidence>
<evidence type="ECO:0000313" key="2">
    <source>
        <dbReference type="Proteomes" id="UP000596035"/>
    </source>
</evidence>
<dbReference type="AlphaFoldDB" id="A0AA92L4D3"/>
<reference evidence="1 2" key="1">
    <citation type="submission" date="2020-11" db="EMBL/GenBank/DDBJ databases">
        <title>Closed and high quality bacterial genomes of the OMM12 community.</title>
        <authorList>
            <person name="Marbouty M."/>
            <person name="Lamy-Besnier Q."/>
            <person name="Debarbieux L."/>
            <person name="Koszul R."/>
        </authorList>
    </citation>
    <scope>NUCLEOTIDE SEQUENCE [LARGE SCALE GENOMIC DNA]</scope>
    <source>
        <strain evidence="1 2">KB18</strain>
    </source>
</reference>